<evidence type="ECO:0000256" key="3">
    <source>
        <dbReference type="ARBA" id="ARBA00004600"/>
    </source>
</evidence>
<comment type="function">
    <text evidence="11">May function in transferrin receptor internalization at the plasma membrane through a cargo-specific control of clathrin-mediated endocytosis. Alternatively, may act as a negative regulator of the amino acid-induced TOR signaling by inhibiting the formation of active Rag GTPase complexes. Preferentially binds inactive Rag GTPase complexes and prevents their interaction with the mTORC1 complex inhibiting its relocalization to lysosomes and its activation. Thereby, may indirectly regulate cell growth, proliferation and autophagy.</text>
</comment>
<sequence length="1096" mass="122372">MKPLPLPTAQQQRLTLEMHRTVKCVSRAQDTLGGFTEASKLLLFLQVFTGWPKSKNIGDYVLQQSAAFIASSSYLRVSLRGVTPETSTRIEYLRFHSLRSVPSTGVMGEFEMLGAHSLVRQPASVQQSGFSQSFNMAAQRIRAANSSGLPRCKSEGTLIDLSEGFSETSFNDVKVPSPSALLADNPTPFGNAKEVIAIKDYCPNNFTTLKFSKGDHLYVLDTSGGEWWYAHNTTEMGYIPSSYVQPLNYRNSTLSDSGMIDNLPDSPDEVAKELDLLGGWTDDQKESGRPYSNNPFWNGVRTNPFLNGNAQPSVDELNPKSTVDLLLFDTGTSSFTESSSATTNSTGNIFDELPATNGLHVEQPVRRDNPFFRSKRSYSLSELSVLQAKSDAPETSSFFTGLKSPAPEQFQSREDFRTAWLNHRKLARSCHDLDLLGQSPGWGQTQAVETNIVCKLDSSGGSVQLPDTNISIHVPEGHVAPGETQQISMKALLDPPLELNSDRSSSVSPVVEVKLSNLEVSTLIILEMKVSAEVKGDIFSKSSVVLQCLRSDSKEGPYVPIPLTYSYGDTVQVQLDNLEPCMYLAIVAQGANILYPSTVWDFINKRVTVGLYGPKHIHPSFKTVVTIFGHDCAPKTLLVTEVTRQAPGPAPVALQLWGKHQFILSRPQDLKVCMFSNMTNYEVKAIEQAKVVRGFQMKLGKVSRLIYSIISQNPNELSDFTLRVQVRDDQDTILTQFCVQTPQPPPKSAIKPSGQRRFLKKNEVGKVILSPFVVTTKYPTFQDRPVSSLKFGKLLKTVVRQNKSHYLLEYKKGDAVALLSEERIRLKGQLWTKEWYIGYYQGKVGLVHTKNVLVVGKARPSLFSGPELSTSVLLEQILRPCKFLTYIYASVRTLLMENISSWRAFADALGYGNLPLTFFCRAELDSEAERVASVLEKLKEDCNNPDNKDRKSFQKELVMALLKMDCQGLVVRLIQDFVLLTTAVEVAPRWRELAEKLAKVSRQQMDAYESPHRDRNGVVDSEAMWKPAYDFLLTWSHQIGDSYRDVIQELHIGLDKMKNPITRRWKHLTGTLILVNSLDILRAAAFSPADHDDFVI</sequence>
<dbReference type="EMBL" id="KE667849">
    <property type="protein sequence ID" value="ERE84714.1"/>
    <property type="molecule type" value="Genomic_DNA"/>
</dbReference>
<dbReference type="InterPro" id="IPR056183">
    <property type="entry name" value="DEATH_SH3BP4"/>
</dbReference>
<dbReference type="InterPro" id="IPR001452">
    <property type="entry name" value="SH3_domain"/>
</dbReference>
<keyword evidence="9" id="KW-0539">Nucleus</keyword>
<dbReference type="FunFam" id="2.60.220.30:FF:000008">
    <property type="entry name" value="SH3 domain-binding protein 4"/>
    <property type="match status" value="1"/>
</dbReference>
<evidence type="ECO:0000256" key="7">
    <source>
        <dbReference type="ARBA" id="ARBA00023136"/>
    </source>
</evidence>
<evidence type="ECO:0000256" key="8">
    <source>
        <dbReference type="ARBA" id="ARBA00023176"/>
    </source>
</evidence>
<feature type="domain" description="SH3" evidence="15">
    <location>
        <begin position="190"/>
        <end position="249"/>
    </location>
</feature>
<evidence type="ECO:0000256" key="11">
    <source>
        <dbReference type="ARBA" id="ARBA00056144"/>
    </source>
</evidence>
<dbReference type="Pfam" id="PF07653">
    <property type="entry name" value="SH3_2"/>
    <property type="match status" value="1"/>
</dbReference>
<dbReference type="Pfam" id="PF00018">
    <property type="entry name" value="SH3_1"/>
    <property type="match status" value="1"/>
</dbReference>
<dbReference type="InterPro" id="IPR056181">
    <property type="entry name" value="SH3BP4_C"/>
</dbReference>
<comment type="subcellular location">
    <subcellularLocation>
        <location evidence="2">Cytoplasmic vesicle</location>
        <location evidence="2">Clathrin-coated vesicle</location>
    </subcellularLocation>
    <subcellularLocation>
        <location evidence="3">Membrane</location>
        <location evidence="3">Clathrin-coated pit</location>
    </subcellularLocation>
    <subcellularLocation>
        <location evidence="1">Nucleus</location>
    </subcellularLocation>
</comment>
<dbReference type="Proteomes" id="UP000030759">
    <property type="component" value="Unassembled WGS sequence"/>
</dbReference>
<evidence type="ECO:0000259" key="16">
    <source>
        <dbReference type="PROSITE" id="PS51145"/>
    </source>
</evidence>
<keyword evidence="10" id="KW-0968">Cytoplasmic vesicle</keyword>
<feature type="domain" description="ZU5" evidence="16">
    <location>
        <begin position="450"/>
        <end position="587"/>
    </location>
</feature>
<dbReference type="AlphaFoldDB" id="A0A061IEW3"/>
<dbReference type="SUPFAM" id="SSF50044">
    <property type="entry name" value="SH3-domain"/>
    <property type="match status" value="1"/>
</dbReference>
<dbReference type="GO" id="GO:0030136">
    <property type="term" value="C:clathrin-coated vesicle"/>
    <property type="evidence" value="ECO:0007669"/>
    <property type="project" value="UniProtKB-SubCell"/>
</dbReference>
<comment type="subunit">
    <text evidence="12">Homodimer or homooligomer. Interacts with DNM2, EPS15, clathrin, the adapter protein complex 2/AP-2 and TFRC. Interacts with the Rag GTPases RRAGA, RRAGB, RRAGC and RRAGD; the interaction is most probably direct, preferentially occurs with their inactive GDP-bound form and is negatively regulated by amino acids.</text>
</comment>
<evidence type="ECO:0000256" key="14">
    <source>
        <dbReference type="PROSITE-ProRule" id="PRU00192"/>
    </source>
</evidence>
<dbReference type="PROSITE" id="PS50002">
    <property type="entry name" value="SH3"/>
    <property type="match status" value="2"/>
</dbReference>
<dbReference type="GO" id="GO:0005905">
    <property type="term" value="C:clathrin-coated pit"/>
    <property type="evidence" value="ECO:0007669"/>
    <property type="project" value="UniProtKB-SubCell"/>
</dbReference>
<proteinExistence type="predicted"/>
<evidence type="ECO:0000256" key="4">
    <source>
        <dbReference type="ARBA" id="ARBA00022443"/>
    </source>
</evidence>
<evidence type="ECO:0000256" key="2">
    <source>
        <dbReference type="ARBA" id="ARBA00004132"/>
    </source>
</evidence>
<name>A0A061IEW3_CRIGR</name>
<organism evidence="17 18">
    <name type="scientific">Cricetulus griseus</name>
    <name type="common">Chinese hamster</name>
    <name type="synonym">Cricetulus barabensis griseus</name>
    <dbReference type="NCBI Taxonomy" id="10029"/>
    <lineage>
        <taxon>Eukaryota</taxon>
        <taxon>Metazoa</taxon>
        <taxon>Chordata</taxon>
        <taxon>Craniata</taxon>
        <taxon>Vertebrata</taxon>
        <taxon>Euteleostomi</taxon>
        <taxon>Mammalia</taxon>
        <taxon>Eutheria</taxon>
        <taxon>Euarchontoglires</taxon>
        <taxon>Glires</taxon>
        <taxon>Rodentia</taxon>
        <taxon>Myomorpha</taxon>
        <taxon>Muroidea</taxon>
        <taxon>Cricetidae</taxon>
        <taxon>Cricetinae</taxon>
        <taxon>Cricetulus</taxon>
    </lineage>
</organism>
<dbReference type="Gene3D" id="2.60.220.30">
    <property type="match status" value="1"/>
</dbReference>
<keyword evidence="5" id="KW-0254">Endocytosis</keyword>
<feature type="domain" description="SH3" evidence="15">
    <location>
        <begin position="787"/>
        <end position="857"/>
    </location>
</feature>
<dbReference type="GO" id="GO:0006897">
    <property type="term" value="P:endocytosis"/>
    <property type="evidence" value="ECO:0007669"/>
    <property type="project" value="UniProtKB-KW"/>
</dbReference>
<evidence type="ECO:0000313" key="17">
    <source>
        <dbReference type="EMBL" id="ERE84714.1"/>
    </source>
</evidence>
<evidence type="ECO:0000259" key="15">
    <source>
        <dbReference type="PROSITE" id="PS50002"/>
    </source>
</evidence>
<dbReference type="Pfam" id="PF00791">
    <property type="entry name" value="ZU5"/>
    <property type="match status" value="1"/>
</dbReference>
<evidence type="ECO:0000256" key="13">
    <source>
        <dbReference type="ARBA" id="ARBA00070258"/>
    </source>
</evidence>
<dbReference type="SMART" id="SM00326">
    <property type="entry name" value="SH3"/>
    <property type="match status" value="1"/>
</dbReference>
<dbReference type="CDD" id="cd11757">
    <property type="entry name" value="SH3_SH3BP4"/>
    <property type="match status" value="1"/>
</dbReference>
<evidence type="ECO:0000256" key="9">
    <source>
        <dbReference type="ARBA" id="ARBA00023242"/>
    </source>
</evidence>
<dbReference type="PROSITE" id="PS51145">
    <property type="entry name" value="ZU5"/>
    <property type="match status" value="1"/>
</dbReference>
<reference evidence="18" key="1">
    <citation type="journal article" date="2013" name="Nat. Biotechnol.">
        <title>Chinese hamster genome sequenced from sorted chromosomes.</title>
        <authorList>
            <person name="Brinkrolf K."/>
            <person name="Rupp O."/>
            <person name="Laux H."/>
            <person name="Kollin F."/>
            <person name="Ernst W."/>
            <person name="Linke B."/>
            <person name="Kofler R."/>
            <person name="Romand S."/>
            <person name="Hesse F."/>
            <person name="Budach W.E."/>
            <person name="Galosy S."/>
            <person name="Muller D."/>
            <person name="Noll T."/>
            <person name="Wienberg J."/>
            <person name="Jostock T."/>
            <person name="Leonard M."/>
            <person name="Grillari J."/>
            <person name="Tauch A."/>
            <person name="Goesmann A."/>
            <person name="Helk B."/>
            <person name="Mott J.E."/>
            <person name="Puhler A."/>
            <person name="Borth N."/>
        </authorList>
    </citation>
    <scope>NUCLEOTIDE SEQUENCE [LARGE SCALE GENOMIC DNA]</scope>
    <source>
        <strain evidence="18">17A/GY</strain>
    </source>
</reference>
<keyword evidence="7" id="KW-0472">Membrane</keyword>
<dbReference type="InterPro" id="IPR035456">
    <property type="entry name" value="SH3BP4_SH3"/>
</dbReference>
<evidence type="ECO:0000256" key="5">
    <source>
        <dbReference type="ARBA" id="ARBA00022583"/>
    </source>
</evidence>
<protein>
    <recommendedName>
        <fullName evidence="13">SH3 domain-binding protein 4</fullName>
    </recommendedName>
</protein>
<dbReference type="InterPro" id="IPR036028">
    <property type="entry name" value="SH3-like_dom_sf"/>
</dbReference>
<dbReference type="GO" id="GO:0005634">
    <property type="term" value="C:nucleus"/>
    <property type="evidence" value="ECO:0007669"/>
    <property type="project" value="UniProtKB-SubCell"/>
</dbReference>
<dbReference type="Pfam" id="PF23640">
    <property type="entry name" value="UPA_SH3BP4"/>
    <property type="match status" value="1"/>
</dbReference>
<dbReference type="Pfam" id="PF24094">
    <property type="entry name" value="DEATH_SH3BP4"/>
    <property type="match status" value="1"/>
</dbReference>
<evidence type="ECO:0000313" key="18">
    <source>
        <dbReference type="Proteomes" id="UP000030759"/>
    </source>
</evidence>
<evidence type="ECO:0000256" key="12">
    <source>
        <dbReference type="ARBA" id="ARBA00064847"/>
    </source>
</evidence>
<dbReference type="InterPro" id="IPR000906">
    <property type="entry name" value="ZU5_dom"/>
</dbReference>
<gene>
    <name evidence="17" type="ORF">H671_2g5759</name>
</gene>
<keyword evidence="4 14" id="KW-0728">SH3 domain</keyword>
<evidence type="ECO:0000256" key="1">
    <source>
        <dbReference type="ARBA" id="ARBA00004123"/>
    </source>
</evidence>
<dbReference type="InterPro" id="IPR056182">
    <property type="entry name" value="UPA_SH3BP4"/>
</dbReference>
<dbReference type="PANTHER" id="PTHR15603:SF3">
    <property type="entry name" value="SH3 DOMAIN-BINDING PROTEIN 4"/>
    <property type="match status" value="1"/>
</dbReference>
<evidence type="ECO:0000256" key="10">
    <source>
        <dbReference type="ARBA" id="ARBA00023329"/>
    </source>
</evidence>
<dbReference type="Pfam" id="PF23637">
    <property type="entry name" value="SH3BP4_C"/>
    <property type="match status" value="1"/>
</dbReference>
<keyword evidence="6" id="KW-0677">Repeat</keyword>
<accession>A0A061IEW3</accession>
<dbReference type="FunFam" id="2.30.30.40:FF:000117">
    <property type="entry name" value="SH3 domain-binding protein 4"/>
    <property type="match status" value="1"/>
</dbReference>
<keyword evidence="8" id="KW-0168">Coated pit</keyword>
<dbReference type="PANTHER" id="PTHR15603">
    <property type="entry name" value="SH3 DOMAIN-CONTAINING PROTEIN"/>
    <property type="match status" value="1"/>
</dbReference>
<dbReference type="Gene3D" id="2.30.30.40">
    <property type="entry name" value="SH3 Domains"/>
    <property type="match status" value="1"/>
</dbReference>
<evidence type="ECO:0000256" key="6">
    <source>
        <dbReference type="ARBA" id="ARBA00022737"/>
    </source>
</evidence>